<dbReference type="PATRIC" id="fig|1002809.3.peg.3870"/>
<proteinExistence type="predicted"/>
<evidence type="ECO:0000256" key="1">
    <source>
        <dbReference type="SAM" id="MobiDB-lite"/>
    </source>
</evidence>
<dbReference type="Proteomes" id="UP000006691">
    <property type="component" value="Plasmid pSSIL1"/>
</dbReference>
<geneLocation type="plasmid" evidence="2 3">
    <name>pSSIL1</name>
</geneLocation>
<protein>
    <submittedName>
        <fullName evidence="2">Cystathionine beta-lyase/cystathionine gamma-synthase</fullName>
    </submittedName>
</protein>
<feature type="region of interest" description="Disordered" evidence="1">
    <location>
        <begin position="335"/>
        <end position="354"/>
    </location>
</feature>
<keyword evidence="3" id="KW-1185">Reference proteome</keyword>
<sequence>MNTADYIKEIHRKTDGYITFFRKLEEGVKQYHYKLDDINDAMLNEWITFDSYVSLNSFFVPKRNIRTLRTLHNLYVDIDCYTVKMTPEQVVYELENDHYGVSIPKPNIVTYSGRGVQLVWHIEAMSGLAVERWDKVQRALYDVLKPYGADIQALDAARVFRLVGSINSKNGAIVYADRLHDYEYAYAEIVEEYFPALAIKPSKSRRNKRSQRFKATFLFNGYTLAQSRLNDLITLVTLRGGDVRGNRERILFLARLNALKITNSDQAAVAKMREINGLFVEPLNETELIKATKSAVEYHRNGGLNMRNSLYIEWLGITPEEQTEMSTLINRAEKQARDRRRKQKAAKQAGRQTMAEYNAKRRRQLMRQVKRVKLAKAIYPLYSIRELAERVELSKSHVGNLLKMADCGLCEEVATDRSALVKREFRIRAIGGYVTINLTKSFNRKVVEYDRPINVTETSG</sequence>
<reference evidence="2 3" key="1">
    <citation type="journal article" date="2012" name="J. Biosci. Bioeng.">
        <title>Complete genome sequence and characterization of the N-acylhomoserine lactone-degrading gene of the potato leaf-associated Solibacillus silvestris.</title>
        <authorList>
            <person name="Morohoshi T."/>
            <person name="Tominaga Y."/>
            <person name="Someya N."/>
            <person name="Ikeda T."/>
        </authorList>
    </citation>
    <scope>NUCLEOTIDE SEQUENCE [LARGE SCALE GENOMIC DNA]</scope>
    <source>
        <strain evidence="2 3">StLB046</strain>
        <plasmid evidence="3">pSSIL1</plasmid>
    </source>
</reference>
<dbReference type="HOGENOM" id="CLU_029349_0_0_9"/>
<dbReference type="AlphaFoldDB" id="F2FAV1"/>
<organism evidence="2 3">
    <name type="scientific">Solibacillus silvestris (strain StLB046)</name>
    <name type="common">Bacillus silvestris</name>
    <dbReference type="NCBI Taxonomy" id="1002809"/>
    <lineage>
        <taxon>Bacteria</taxon>
        <taxon>Bacillati</taxon>
        <taxon>Bacillota</taxon>
        <taxon>Bacilli</taxon>
        <taxon>Bacillales</taxon>
        <taxon>Caryophanaceae</taxon>
        <taxon>Solibacillus</taxon>
    </lineage>
</organism>
<dbReference type="EMBL" id="AP012158">
    <property type="protein sequence ID" value="BAK18245.1"/>
    <property type="molecule type" value="Genomic_DNA"/>
</dbReference>
<dbReference type="KEGG" id="siv:SSIL_3822"/>
<evidence type="ECO:0000313" key="3">
    <source>
        <dbReference type="Proteomes" id="UP000006691"/>
    </source>
</evidence>
<evidence type="ECO:0000313" key="2">
    <source>
        <dbReference type="EMBL" id="BAK18245.1"/>
    </source>
</evidence>
<name>F2FAV1_SOLSS</name>
<gene>
    <name evidence="2" type="ORF">SSIL_3822</name>
</gene>
<dbReference type="RefSeq" id="WP_014829544.1">
    <property type="nucleotide sequence ID" value="NC_018069.1"/>
</dbReference>
<keyword evidence="2" id="KW-0614">Plasmid</keyword>
<accession>F2FAV1</accession>